<feature type="region of interest" description="Disordered" evidence="1">
    <location>
        <begin position="149"/>
        <end position="168"/>
    </location>
</feature>
<dbReference type="Pfam" id="PF13731">
    <property type="entry name" value="WxL"/>
    <property type="match status" value="1"/>
</dbReference>
<organism evidence="4 5">
    <name type="scientific">Enterococcus faecium</name>
    <name type="common">Streptococcus faecium</name>
    <dbReference type="NCBI Taxonomy" id="1352"/>
    <lineage>
        <taxon>Bacteria</taxon>
        <taxon>Bacillati</taxon>
        <taxon>Bacillota</taxon>
        <taxon>Bacilli</taxon>
        <taxon>Lactobacillales</taxon>
        <taxon>Enterococcaceae</taxon>
        <taxon>Enterococcus</taxon>
    </lineage>
</organism>
<reference evidence="4" key="1">
    <citation type="submission" date="2022-05" db="EMBL/GenBank/DDBJ databases">
        <title>Draft genome sequences of Clostridium perfringens strains isolated from Peru.</title>
        <authorList>
            <person name="Hurtado R."/>
            <person name="Lima L."/>
            <person name="Sousa T."/>
            <person name="Jaiswal A.K."/>
            <person name="Tiwari S."/>
            <person name="Maturrano L."/>
            <person name="Brenig B."/>
            <person name="Azevedo V."/>
        </authorList>
    </citation>
    <scope>NUCLEOTIDE SEQUENCE</scope>
    <source>
        <strain evidence="4">CP4</strain>
    </source>
</reference>
<dbReference type="RefSeq" id="WP_272471538.1">
    <property type="nucleotide sequence ID" value="NZ_JAMWMK010000039.1"/>
</dbReference>
<comment type="caution">
    <text evidence="4">The sequence shown here is derived from an EMBL/GenBank/DDBJ whole genome shotgun (WGS) entry which is preliminary data.</text>
</comment>
<dbReference type="EMBL" id="JAMWMK010000039">
    <property type="protein sequence ID" value="MDC4249090.1"/>
    <property type="molecule type" value="Genomic_DNA"/>
</dbReference>
<keyword evidence="2" id="KW-0732">Signal</keyword>
<sequence>MKRTNVLVCGAVLLATLIGSGGVHAAEQQTPSPNNAKTTLTADLTTPDLKTPNPPTDPDNPTITENEPVDVKGEGGNLGIAYYPKAFAFSGKLGDDTLTLEDSGKNTSTTNTPYNVGVKDNTRQFNAWTLTAQLKWDGGELPGSTLTIKNPNDGKVRKNDNNGTSNFRASDLVSQSEVIGTDPEIIIGSEEKTIMTKNTNTVCIGTYDYSLGNVGTLKLTIPSATYLSAKQYGGHVNWNLKMTPDVAQDSAG</sequence>
<name>A0A9X3XXR3_ENTFC</name>
<evidence type="ECO:0000259" key="3">
    <source>
        <dbReference type="Pfam" id="PF13731"/>
    </source>
</evidence>
<gene>
    <name evidence="4" type="ORF">M3X98_13865</name>
</gene>
<feature type="compositionally biased region" description="Low complexity" evidence="1">
    <location>
        <begin position="36"/>
        <end position="51"/>
    </location>
</feature>
<evidence type="ECO:0000256" key="1">
    <source>
        <dbReference type="SAM" id="MobiDB-lite"/>
    </source>
</evidence>
<evidence type="ECO:0000256" key="2">
    <source>
        <dbReference type="SAM" id="SignalP"/>
    </source>
</evidence>
<feature type="domain" description="WxL" evidence="3">
    <location>
        <begin position="37"/>
        <end position="244"/>
    </location>
</feature>
<evidence type="ECO:0000313" key="4">
    <source>
        <dbReference type="EMBL" id="MDC4249090.1"/>
    </source>
</evidence>
<evidence type="ECO:0000313" key="5">
    <source>
        <dbReference type="Proteomes" id="UP001141166"/>
    </source>
</evidence>
<dbReference type="InterPro" id="IPR027994">
    <property type="entry name" value="WxL_dom"/>
</dbReference>
<feature type="region of interest" description="Disordered" evidence="1">
    <location>
        <begin position="25"/>
        <end position="70"/>
    </location>
</feature>
<proteinExistence type="predicted"/>
<dbReference type="Proteomes" id="UP001141166">
    <property type="component" value="Unassembled WGS sequence"/>
</dbReference>
<feature type="signal peptide" evidence="2">
    <location>
        <begin position="1"/>
        <end position="25"/>
    </location>
</feature>
<accession>A0A9X3XXR3</accession>
<dbReference type="AlphaFoldDB" id="A0A9X3XXR3"/>
<protein>
    <submittedName>
        <fullName evidence="4">WxL domain-containing protein</fullName>
    </submittedName>
</protein>
<feature type="chain" id="PRO_5040817321" evidence="2">
    <location>
        <begin position="26"/>
        <end position="252"/>
    </location>
</feature>